<evidence type="ECO:0000313" key="8">
    <source>
        <dbReference type="Proteomes" id="UP001172102"/>
    </source>
</evidence>
<feature type="transmembrane region" description="Helical" evidence="6">
    <location>
        <begin position="6"/>
        <end position="24"/>
    </location>
</feature>
<evidence type="ECO:0000256" key="6">
    <source>
        <dbReference type="SAM" id="Phobius"/>
    </source>
</evidence>
<dbReference type="PANTHER" id="PTHR46300">
    <property type="entry name" value="P450, PUTATIVE (EUROFUNG)-RELATED-RELATED"/>
    <property type="match status" value="1"/>
</dbReference>
<keyword evidence="2" id="KW-0479">Metal-binding</keyword>
<evidence type="ECO:0000256" key="1">
    <source>
        <dbReference type="ARBA" id="ARBA00010617"/>
    </source>
</evidence>
<organism evidence="7 8">
    <name type="scientific">Lasiosphaeris hirsuta</name>
    <dbReference type="NCBI Taxonomy" id="260670"/>
    <lineage>
        <taxon>Eukaryota</taxon>
        <taxon>Fungi</taxon>
        <taxon>Dikarya</taxon>
        <taxon>Ascomycota</taxon>
        <taxon>Pezizomycotina</taxon>
        <taxon>Sordariomycetes</taxon>
        <taxon>Sordariomycetidae</taxon>
        <taxon>Sordariales</taxon>
        <taxon>Lasiosphaeriaceae</taxon>
        <taxon>Lasiosphaeris</taxon>
    </lineage>
</organism>
<keyword evidence="8" id="KW-1185">Reference proteome</keyword>
<keyword evidence="3" id="KW-0560">Oxidoreductase</keyword>
<name>A0AA40BD06_9PEZI</name>
<evidence type="ECO:0000256" key="5">
    <source>
        <dbReference type="ARBA" id="ARBA00023033"/>
    </source>
</evidence>
<dbReference type="Gene3D" id="1.10.630.10">
    <property type="entry name" value="Cytochrome P450"/>
    <property type="match status" value="1"/>
</dbReference>
<comment type="similarity">
    <text evidence="1">Belongs to the cytochrome P450 family.</text>
</comment>
<evidence type="ECO:0000256" key="4">
    <source>
        <dbReference type="ARBA" id="ARBA00023004"/>
    </source>
</evidence>
<dbReference type="GO" id="GO:0016705">
    <property type="term" value="F:oxidoreductase activity, acting on paired donors, with incorporation or reduction of molecular oxygen"/>
    <property type="evidence" value="ECO:0007669"/>
    <property type="project" value="InterPro"/>
</dbReference>
<evidence type="ECO:0008006" key="9">
    <source>
        <dbReference type="Google" id="ProtNLM"/>
    </source>
</evidence>
<dbReference type="EMBL" id="JAUKUA010000001">
    <property type="protein sequence ID" value="KAK0732015.1"/>
    <property type="molecule type" value="Genomic_DNA"/>
</dbReference>
<dbReference type="SUPFAM" id="SSF48264">
    <property type="entry name" value="Cytochrome P450"/>
    <property type="match status" value="1"/>
</dbReference>
<dbReference type="InterPro" id="IPR036396">
    <property type="entry name" value="Cyt_P450_sf"/>
</dbReference>
<dbReference type="Proteomes" id="UP001172102">
    <property type="component" value="Unassembled WGS sequence"/>
</dbReference>
<comment type="caution">
    <text evidence="7">The sequence shown here is derived from an EMBL/GenBank/DDBJ whole genome shotgun (WGS) entry which is preliminary data.</text>
</comment>
<protein>
    <recommendedName>
        <fullName evidence="9">Cytochrome P450</fullName>
    </recommendedName>
</protein>
<evidence type="ECO:0000313" key="7">
    <source>
        <dbReference type="EMBL" id="KAK0732015.1"/>
    </source>
</evidence>
<keyword evidence="6" id="KW-0472">Membrane</keyword>
<dbReference type="GO" id="GO:0005506">
    <property type="term" value="F:iron ion binding"/>
    <property type="evidence" value="ECO:0007669"/>
    <property type="project" value="InterPro"/>
</dbReference>
<dbReference type="AlphaFoldDB" id="A0AA40BD06"/>
<dbReference type="PANTHER" id="PTHR46300:SF2">
    <property type="entry name" value="CYTOCHROME P450 MONOOXYGENASE ALNH-RELATED"/>
    <property type="match status" value="1"/>
</dbReference>
<evidence type="ECO:0000256" key="2">
    <source>
        <dbReference type="ARBA" id="ARBA00022723"/>
    </source>
</evidence>
<proteinExistence type="inferred from homology"/>
<gene>
    <name evidence="7" type="ORF">B0H67DRAFT_640327</name>
</gene>
<dbReference type="InterPro" id="IPR050364">
    <property type="entry name" value="Cytochrome_P450_fung"/>
</dbReference>
<evidence type="ECO:0000256" key="3">
    <source>
        <dbReference type="ARBA" id="ARBA00023002"/>
    </source>
</evidence>
<sequence>MAVLLSYLPYVVEVAIIIRLLFAGRRPKTTRQARPRFLLLATSIRLTNYVQMLYEMATQPEGFLHHIRRYSYALTTTMVYGWRTPTYKDKKMQQLFNSFSDFADINQTGTAALIDCFPWMRWLPEFLIPTQQKARDMHKLDTAAGTITRCFCEELVASQRAESFSDDQAAYISSTLLEAGSDTVSSTPYAFAQAIVLYTDAQRSARPKRRSTA</sequence>
<keyword evidence="6" id="KW-1133">Transmembrane helix</keyword>
<keyword evidence="5" id="KW-0503">Monooxygenase</keyword>
<keyword evidence="4" id="KW-0408">Iron</keyword>
<keyword evidence="6" id="KW-0812">Transmembrane</keyword>
<dbReference type="GO" id="GO:0020037">
    <property type="term" value="F:heme binding"/>
    <property type="evidence" value="ECO:0007669"/>
    <property type="project" value="InterPro"/>
</dbReference>
<accession>A0AA40BD06</accession>
<dbReference type="GO" id="GO:0004497">
    <property type="term" value="F:monooxygenase activity"/>
    <property type="evidence" value="ECO:0007669"/>
    <property type="project" value="UniProtKB-KW"/>
</dbReference>
<reference evidence="7" key="1">
    <citation type="submission" date="2023-06" db="EMBL/GenBank/DDBJ databases">
        <title>Genome-scale phylogeny and comparative genomics of the fungal order Sordariales.</title>
        <authorList>
            <consortium name="Lawrence Berkeley National Laboratory"/>
            <person name="Hensen N."/>
            <person name="Bonometti L."/>
            <person name="Westerberg I."/>
            <person name="Brannstrom I.O."/>
            <person name="Guillou S."/>
            <person name="Cros-Aarteil S."/>
            <person name="Calhoun S."/>
            <person name="Haridas S."/>
            <person name="Kuo A."/>
            <person name="Mondo S."/>
            <person name="Pangilinan J."/>
            <person name="Riley R."/>
            <person name="Labutti K."/>
            <person name="Andreopoulos B."/>
            <person name="Lipzen A."/>
            <person name="Chen C."/>
            <person name="Yanf M."/>
            <person name="Daum C."/>
            <person name="Ng V."/>
            <person name="Clum A."/>
            <person name="Steindorff A."/>
            <person name="Ohm R."/>
            <person name="Martin F."/>
            <person name="Silar P."/>
            <person name="Natvig D."/>
            <person name="Lalanne C."/>
            <person name="Gautier V."/>
            <person name="Ament-Velasquez S.L."/>
            <person name="Kruys A."/>
            <person name="Hutchinson M.I."/>
            <person name="Powell A.J."/>
            <person name="Barry K."/>
            <person name="Miller A.N."/>
            <person name="Grigoriev I.V."/>
            <person name="Debuchy R."/>
            <person name="Gladieux P."/>
            <person name="Thoren M.H."/>
            <person name="Johannesson H."/>
        </authorList>
    </citation>
    <scope>NUCLEOTIDE SEQUENCE</scope>
    <source>
        <strain evidence="7">SMH4607-1</strain>
    </source>
</reference>